<accession>A0A501WRL5</accession>
<evidence type="ECO:0000313" key="3">
    <source>
        <dbReference type="Proteomes" id="UP000315901"/>
    </source>
</evidence>
<keyword evidence="1" id="KW-1133">Transmembrane helix</keyword>
<feature type="transmembrane region" description="Helical" evidence="1">
    <location>
        <begin position="45"/>
        <end position="63"/>
    </location>
</feature>
<keyword evidence="1" id="KW-0472">Membrane</keyword>
<dbReference type="PANTHER" id="PTHR38602:SF1">
    <property type="entry name" value="INNER MEMBRANE PROTEIN"/>
    <property type="match status" value="1"/>
</dbReference>
<evidence type="ECO:0000313" key="2">
    <source>
        <dbReference type="EMBL" id="TPE51998.1"/>
    </source>
</evidence>
<name>A0A501WRL5_9GAMM</name>
<dbReference type="OrthoDB" id="9182237at2"/>
<dbReference type="AlphaFoldDB" id="A0A501WRL5"/>
<comment type="caution">
    <text evidence="2">The sequence shown here is derived from an EMBL/GenBank/DDBJ whole genome shotgun (WGS) entry which is preliminary data.</text>
</comment>
<dbReference type="PANTHER" id="PTHR38602">
    <property type="entry name" value="INNER MEMBRANE PROTEIN-RELATED"/>
    <property type="match status" value="1"/>
</dbReference>
<feature type="transmembrane region" description="Helical" evidence="1">
    <location>
        <begin position="7"/>
        <end position="25"/>
    </location>
</feature>
<gene>
    <name evidence="2" type="ORF">FJM67_08485</name>
</gene>
<reference evidence="2 3" key="1">
    <citation type="submission" date="2019-06" db="EMBL/GenBank/DDBJ databases">
        <title>A novel bacterium of genus Marinomonas, isolated from coastal sand.</title>
        <authorList>
            <person name="Huang H."/>
            <person name="Mo K."/>
            <person name="Hu Y."/>
        </authorList>
    </citation>
    <scope>NUCLEOTIDE SEQUENCE [LARGE SCALE GENOMIC DNA]</scope>
    <source>
        <strain evidence="2 3">HB171799</strain>
    </source>
</reference>
<protein>
    <submittedName>
        <fullName evidence="2">DUF2065 domain-containing protein</fullName>
    </submittedName>
</protein>
<dbReference type="Proteomes" id="UP000315901">
    <property type="component" value="Unassembled WGS sequence"/>
</dbReference>
<dbReference type="InterPro" id="IPR019201">
    <property type="entry name" value="DUF2065"/>
</dbReference>
<proteinExistence type="predicted"/>
<organism evidence="2 3">
    <name type="scientific">Maribrevibacterium harenarium</name>
    <dbReference type="NCBI Taxonomy" id="2589817"/>
    <lineage>
        <taxon>Bacteria</taxon>
        <taxon>Pseudomonadati</taxon>
        <taxon>Pseudomonadota</taxon>
        <taxon>Gammaproteobacteria</taxon>
        <taxon>Oceanospirillales</taxon>
        <taxon>Oceanospirillaceae</taxon>
        <taxon>Maribrevibacterium</taxon>
    </lineage>
</organism>
<evidence type="ECO:0000256" key="1">
    <source>
        <dbReference type="SAM" id="Phobius"/>
    </source>
</evidence>
<keyword evidence="3" id="KW-1185">Reference proteome</keyword>
<dbReference type="EMBL" id="VFRR01000013">
    <property type="protein sequence ID" value="TPE51998.1"/>
    <property type="molecule type" value="Genomic_DNA"/>
</dbReference>
<dbReference type="RefSeq" id="WP_140588420.1">
    <property type="nucleotide sequence ID" value="NZ_VFRR01000013.1"/>
</dbReference>
<sequence length="65" mass="7254">MSELLESLLIAFGLMLIFEGILPFLAPEQWRMLLQKVSRSPVANIRVIGAASMLFGLLIVILVRN</sequence>
<dbReference type="Pfam" id="PF09838">
    <property type="entry name" value="DUF2065"/>
    <property type="match status" value="1"/>
</dbReference>
<keyword evidence="1" id="KW-0812">Transmembrane</keyword>